<sequence length="204" mass="23049">MPQFMDLPAEIHSMVVEQVIKSLACYTGESGIWKSSGRHTSPTAPRRPFFSQSELDLILTSNHLAGEFIYKIMETSTFRIDDSNLLPPPNLRCLIKHLGITTTVVMILSANGCFRMTPPRILCDDFLQRGFTRLQHVELRLLPCEDFPVWLTIEVQASGMTWQQFWRYKVGALVADANIVCKTITAHIPPSISDKQSTVSFTFS</sequence>
<protein>
    <submittedName>
        <fullName evidence="1">Uncharacterized protein</fullName>
    </submittedName>
</protein>
<gene>
    <name evidence="1" type="ORF">LTS18_002935</name>
</gene>
<organism evidence="1 2">
    <name type="scientific">Coniosporium uncinatum</name>
    <dbReference type="NCBI Taxonomy" id="93489"/>
    <lineage>
        <taxon>Eukaryota</taxon>
        <taxon>Fungi</taxon>
        <taxon>Dikarya</taxon>
        <taxon>Ascomycota</taxon>
        <taxon>Pezizomycotina</taxon>
        <taxon>Dothideomycetes</taxon>
        <taxon>Dothideomycetes incertae sedis</taxon>
        <taxon>Coniosporium</taxon>
    </lineage>
</organism>
<dbReference type="Proteomes" id="UP001186974">
    <property type="component" value="Unassembled WGS sequence"/>
</dbReference>
<comment type="caution">
    <text evidence="1">The sequence shown here is derived from an EMBL/GenBank/DDBJ whole genome shotgun (WGS) entry which is preliminary data.</text>
</comment>
<name>A0ACC3DZB6_9PEZI</name>
<evidence type="ECO:0000313" key="1">
    <source>
        <dbReference type="EMBL" id="KAK3082143.1"/>
    </source>
</evidence>
<proteinExistence type="predicted"/>
<evidence type="ECO:0000313" key="2">
    <source>
        <dbReference type="Proteomes" id="UP001186974"/>
    </source>
</evidence>
<dbReference type="EMBL" id="JAWDJW010000007">
    <property type="protein sequence ID" value="KAK3082143.1"/>
    <property type="molecule type" value="Genomic_DNA"/>
</dbReference>
<keyword evidence="2" id="KW-1185">Reference proteome</keyword>
<reference evidence="1" key="1">
    <citation type="submission" date="2024-09" db="EMBL/GenBank/DDBJ databases">
        <title>Black Yeasts Isolated from many extreme environments.</title>
        <authorList>
            <person name="Coleine C."/>
            <person name="Stajich J.E."/>
            <person name="Selbmann L."/>
        </authorList>
    </citation>
    <scope>NUCLEOTIDE SEQUENCE</scope>
    <source>
        <strain evidence="1">CCFEE 5737</strain>
    </source>
</reference>
<accession>A0ACC3DZB6</accession>